<accession>A0A8J8CDQ5</accession>
<dbReference type="NCBIfam" id="TIGR00291">
    <property type="entry name" value="RNA_SBDS"/>
    <property type="match status" value="1"/>
</dbReference>
<evidence type="ECO:0000259" key="4">
    <source>
        <dbReference type="Pfam" id="PF20268"/>
    </source>
</evidence>
<gene>
    <name evidence="5" type="ORF">J9259_01740</name>
    <name evidence="6" type="ORF">KIY12_08795</name>
</gene>
<sequence>MVDLDEAIIGRYELKGESFEILIDPKIVKYLKEGKEVDIANHMAVEEIFKDARKGSKQSPEKLQEFFGTSDIGKVARIILQKGQVQLTTEQRHVMAETKRKQVAAIIARNAINPQTRTPHPLARIEAAMEEARVRIDPFRPAESQVQDVLDALRPILPIRFENVRIAVKLSGEDYGKCYEDLISFGKITKEEWLSNGSWVGVVEIPAGLQTDMFERIGHRTKGKAETKILK</sequence>
<dbReference type="SUPFAM" id="SSF109728">
    <property type="entry name" value="Hypothetical protein AF0491, middle domain"/>
    <property type="match status" value="1"/>
</dbReference>
<dbReference type="InterPro" id="IPR002140">
    <property type="entry name" value="Sdo1/SBDS"/>
</dbReference>
<dbReference type="InterPro" id="IPR035647">
    <property type="entry name" value="EFG_III/V"/>
</dbReference>
<dbReference type="AlphaFoldDB" id="A0A8J8CDQ5"/>
<dbReference type="SUPFAM" id="SSF54980">
    <property type="entry name" value="EF-G C-terminal domain-like"/>
    <property type="match status" value="1"/>
</dbReference>
<feature type="domain" description="Ribosome maturation protein SDO1/SBDS N-terminal" evidence="2">
    <location>
        <begin position="9"/>
        <end position="92"/>
    </location>
</feature>
<comment type="caution">
    <text evidence="6">The sequence shown here is derived from an EMBL/GenBank/DDBJ whole genome shotgun (WGS) entry which is preliminary data.</text>
</comment>
<dbReference type="InterPro" id="IPR039100">
    <property type="entry name" value="Sdo1/SBDS-like"/>
</dbReference>
<dbReference type="PANTHER" id="PTHR10927">
    <property type="entry name" value="RIBOSOME MATURATION PROTEIN SBDS"/>
    <property type="match status" value="1"/>
</dbReference>
<dbReference type="InterPro" id="IPR018978">
    <property type="entry name" value="SDO1/SBDS_central"/>
</dbReference>
<comment type="similarity">
    <text evidence="1">Belongs to the SDO1/SBDS family.</text>
</comment>
<dbReference type="EMBL" id="JAHEAC010000103">
    <property type="protein sequence ID" value="MBX8644799.1"/>
    <property type="molecule type" value="Genomic_DNA"/>
</dbReference>
<proteinExistence type="inferred from homology"/>
<dbReference type="Gene3D" id="3.30.1250.10">
    <property type="entry name" value="Ribosome maturation protein SBDS, N-terminal domain"/>
    <property type="match status" value="1"/>
</dbReference>
<dbReference type="Proteomes" id="UP000750197">
    <property type="component" value="Unassembled WGS sequence"/>
</dbReference>
<dbReference type="InterPro" id="IPR046928">
    <property type="entry name" value="SDO1/SBDS_C"/>
</dbReference>
<dbReference type="Proteomes" id="UP000716004">
    <property type="component" value="Unassembled WGS sequence"/>
</dbReference>
<dbReference type="GO" id="GO:0042256">
    <property type="term" value="P:cytosolic ribosome assembly"/>
    <property type="evidence" value="ECO:0007669"/>
    <property type="project" value="InterPro"/>
</dbReference>
<dbReference type="PANTHER" id="PTHR10927:SF4">
    <property type="entry name" value="RIBOSOME MATURATION PROTEIN SDO1 HOMOLOG"/>
    <property type="match status" value="1"/>
</dbReference>
<dbReference type="Gene3D" id="1.10.10.900">
    <property type="entry name" value="SBDS protein C-terminal domain, subdomain 1"/>
    <property type="match status" value="1"/>
</dbReference>
<evidence type="ECO:0000259" key="3">
    <source>
        <dbReference type="Pfam" id="PF09377"/>
    </source>
</evidence>
<dbReference type="SUPFAM" id="SSF89895">
    <property type="entry name" value="FYSH domain"/>
    <property type="match status" value="1"/>
</dbReference>
<dbReference type="InterPro" id="IPR036786">
    <property type="entry name" value="Ribosome_mat_SBDS_N_sf"/>
</dbReference>
<feature type="domain" description="Ribosome maturation protein SDO1/SBDS C-terminal" evidence="4">
    <location>
        <begin position="164"/>
        <end position="231"/>
    </location>
</feature>
<protein>
    <submittedName>
        <fullName evidence="6">Ribosome assembly factor SBDS</fullName>
    </submittedName>
</protein>
<reference evidence="6" key="1">
    <citation type="submission" date="2021-05" db="EMBL/GenBank/DDBJ databases">
        <title>Genomic insights into ecological role and evolution of a novel Thermoplasmata order Candidatus Sysuiplasmatales.</title>
        <authorList>
            <person name="Yuan Y."/>
        </authorList>
    </citation>
    <scope>NUCLEOTIDE SEQUENCE</scope>
    <source>
        <strain evidence="6">TUT19-bin139</strain>
        <strain evidence="5">YP2-bin.285</strain>
    </source>
</reference>
<dbReference type="InterPro" id="IPR019783">
    <property type="entry name" value="SDO1/SBDS_N"/>
</dbReference>
<dbReference type="Gene3D" id="3.30.70.240">
    <property type="match status" value="1"/>
</dbReference>
<dbReference type="Pfam" id="PF09377">
    <property type="entry name" value="SBDS_domain_II"/>
    <property type="match status" value="1"/>
</dbReference>
<evidence type="ECO:0000256" key="1">
    <source>
        <dbReference type="ARBA" id="ARBA00007433"/>
    </source>
</evidence>
<feature type="domain" description="Ribosome maturation protein SDO1/SBDS central" evidence="3">
    <location>
        <begin position="101"/>
        <end position="162"/>
    </location>
</feature>
<evidence type="ECO:0000313" key="6">
    <source>
        <dbReference type="EMBL" id="MBX8644799.1"/>
    </source>
</evidence>
<evidence type="ECO:0000313" key="5">
    <source>
        <dbReference type="EMBL" id="MBX8631235.1"/>
    </source>
</evidence>
<name>A0A8J8CDQ5_9ARCH</name>
<dbReference type="InterPro" id="IPR037188">
    <property type="entry name" value="Sdo1/SBDS_central_sf"/>
</dbReference>
<dbReference type="EMBL" id="JAGVSJ010000002">
    <property type="protein sequence ID" value="MBX8631235.1"/>
    <property type="molecule type" value="Genomic_DNA"/>
</dbReference>
<evidence type="ECO:0000313" key="7">
    <source>
        <dbReference type="Proteomes" id="UP000750197"/>
    </source>
</evidence>
<evidence type="ECO:0000259" key="2">
    <source>
        <dbReference type="Pfam" id="PF01172"/>
    </source>
</evidence>
<organism evidence="6 7">
    <name type="scientific">Candidatus Sysuiplasma superficiale</name>
    <dbReference type="NCBI Taxonomy" id="2823368"/>
    <lineage>
        <taxon>Archaea</taxon>
        <taxon>Methanobacteriati</taxon>
        <taxon>Thermoplasmatota</taxon>
        <taxon>Thermoplasmata</taxon>
        <taxon>Candidatus Sysuiplasmatales</taxon>
        <taxon>Candidatus Sysuiplasmataceae</taxon>
        <taxon>Candidatus Sysuiplasma</taxon>
    </lineage>
</organism>
<dbReference type="Pfam" id="PF01172">
    <property type="entry name" value="SBDS_N"/>
    <property type="match status" value="1"/>
</dbReference>
<dbReference type="Pfam" id="PF20268">
    <property type="entry name" value="SBDS_C"/>
    <property type="match status" value="1"/>
</dbReference>